<sequence>MGSTDPADRAAQIIAQLPRGTWQERSFAYWADKQLHAGDRWWRPLSAAVVAAATAAAAAFQAVGFRRVVVEDLHKLTGALQAEPRRAVVTVANHESTIDDPLIWGAMPWRLWAPESTRWTLGAQELLYKNPALNAFFALGQTIPTVRGGGVHQLAVEIALHKLNQGRWVHVFPEARVNQGPALLRFKWGVGRLIMEAERTPVVIPMFFRGTRATMPLGQRVLVPRPRPLAGELRIRVGDPIDFSVQVRDWRAARAAIRDPAAAAQLDCRVRSAIAARLQAAVDGLRAEIEAGAAE</sequence>
<dbReference type="EMBL" id="JANBUL010000027">
    <property type="protein sequence ID" value="KAJ2784427.1"/>
    <property type="molecule type" value="Genomic_DNA"/>
</dbReference>
<organism evidence="14 15">
    <name type="scientific">Coemansia javaensis</name>
    <dbReference type="NCBI Taxonomy" id="2761396"/>
    <lineage>
        <taxon>Eukaryota</taxon>
        <taxon>Fungi</taxon>
        <taxon>Fungi incertae sedis</taxon>
        <taxon>Zoopagomycota</taxon>
        <taxon>Kickxellomycotina</taxon>
        <taxon>Kickxellomycetes</taxon>
        <taxon>Kickxellales</taxon>
        <taxon>Kickxellaceae</taxon>
        <taxon>Coemansia</taxon>
    </lineage>
</organism>
<evidence type="ECO:0000256" key="2">
    <source>
        <dbReference type="ARBA" id="ARBA00010524"/>
    </source>
</evidence>
<evidence type="ECO:0000256" key="12">
    <source>
        <dbReference type="RuleBase" id="RU365062"/>
    </source>
</evidence>
<dbReference type="GO" id="GO:0007007">
    <property type="term" value="P:inner mitochondrial membrane organization"/>
    <property type="evidence" value="ECO:0007669"/>
    <property type="project" value="TreeGrafter"/>
</dbReference>
<accession>A0A9W8HEP8</accession>
<evidence type="ECO:0000256" key="1">
    <source>
        <dbReference type="ARBA" id="ARBA00004137"/>
    </source>
</evidence>
<keyword evidence="3" id="KW-0808">Transferase</keyword>
<evidence type="ECO:0000256" key="3">
    <source>
        <dbReference type="ARBA" id="ARBA00022679"/>
    </source>
</evidence>
<evidence type="ECO:0000256" key="6">
    <source>
        <dbReference type="ARBA" id="ARBA00023098"/>
    </source>
</evidence>
<keyword evidence="5" id="KW-0999">Mitochondrion inner membrane</keyword>
<evidence type="ECO:0000313" key="15">
    <source>
        <dbReference type="Proteomes" id="UP001140217"/>
    </source>
</evidence>
<dbReference type="SUPFAM" id="SSF69593">
    <property type="entry name" value="Glycerol-3-phosphate (1)-acyltransferase"/>
    <property type="match status" value="1"/>
</dbReference>
<proteinExistence type="inferred from homology"/>
<keyword evidence="4" id="KW-1000">Mitochondrion outer membrane</keyword>
<evidence type="ECO:0000256" key="10">
    <source>
        <dbReference type="ARBA" id="ARBA00024323"/>
    </source>
</evidence>
<dbReference type="InterPro" id="IPR002123">
    <property type="entry name" value="Plipid/glycerol_acylTrfase"/>
</dbReference>
<feature type="domain" description="Phospholipid/glycerol acyltransferase" evidence="13">
    <location>
        <begin position="88"/>
        <end position="211"/>
    </location>
</feature>
<evidence type="ECO:0000256" key="5">
    <source>
        <dbReference type="ARBA" id="ARBA00022792"/>
    </source>
</evidence>
<comment type="subcellular location">
    <subcellularLocation>
        <location evidence="1">Mitochondrion inner membrane</location>
        <topology evidence="1">Peripheral membrane protein</topology>
        <orientation evidence="1">Intermembrane side</orientation>
    </subcellularLocation>
    <subcellularLocation>
        <location evidence="10">Mitochondrion outer membrane</location>
        <topology evidence="10">Peripheral membrane protein</topology>
        <orientation evidence="10">Intermembrane side</orientation>
    </subcellularLocation>
</comment>
<evidence type="ECO:0000256" key="7">
    <source>
        <dbReference type="ARBA" id="ARBA00023128"/>
    </source>
</evidence>
<evidence type="ECO:0000256" key="11">
    <source>
        <dbReference type="ARBA" id="ARBA00047906"/>
    </source>
</evidence>
<keyword evidence="9 14" id="KW-0012">Acyltransferase</keyword>
<name>A0A9W8HEP8_9FUNG</name>
<dbReference type="Proteomes" id="UP001140217">
    <property type="component" value="Unassembled WGS sequence"/>
</dbReference>
<evidence type="ECO:0000256" key="9">
    <source>
        <dbReference type="ARBA" id="ARBA00023315"/>
    </source>
</evidence>
<dbReference type="PANTHER" id="PTHR12497">
    <property type="entry name" value="TAZ PROTEIN TAFAZZIN"/>
    <property type="match status" value="1"/>
</dbReference>
<evidence type="ECO:0000256" key="4">
    <source>
        <dbReference type="ARBA" id="ARBA00022787"/>
    </source>
</evidence>
<evidence type="ECO:0000313" key="14">
    <source>
        <dbReference type="EMBL" id="KAJ2784427.1"/>
    </source>
</evidence>
<gene>
    <name evidence="14" type="primary">TAZ1</name>
    <name evidence="14" type="ORF">H4R18_001137</name>
</gene>
<dbReference type="GO" id="GO:0005741">
    <property type="term" value="C:mitochondrial outer membrane"/>
    <property type="evidence" value="ECO:0007669"/>
    <property type="project" value="UniProtKB-SubCell"/>
</dbReference>
<dbReference type="GO" id="GO:0005743">
    <property type="term" value="C:mitochondrial inner membrane"/>
    <property type="evidence" value="ECO:0007669"/>
    <property type="project" value="UniProtKB-SubCell"/>
</dbReference>
<dbReference type="AlphaFoldDB" id="A0A9W8HEP8"/>
<dbReference type="PANTHER" id="PTHR12497:SF0">
    <property type="entry name" value="TAFAZZIN"/>
    <property type="match status" value="1"/>
</dbReference>
<protein>
    <recommendedName>
        <fullName evidence="12">Tafazzin family protein</fullName>
    </recommendedName>
</protein>
<comment type="catalytic activity">
    <reaction evidence="11">
        <text>1'-[1,2-diacyl-sn-glycero-3-phospho],3'-[1-acyl-sn-glycero-3-phospho]-glycerol + a 1,2-diacyl-sn-glycero-3-phosphocholine = a cardiolipin + a 1-acyl-sn-glycero-3-phosphocholine</text>
        <dbReference type="Rhea" id="RHEA:33731"/>
        <dbReference type="ChEBI" id="CHEBI:57643"/>
        <dbReference type="ChEBI" id="CHEBI:58168"/>
        <dbReference type="ChEBI" id="CHEBI:62237"/>
        <dbReference type="ChEBI" id="CHEBI:64743"/>
    </reaction>
    <physiologicalReaction direction="left-to-right" evidence="11">
        <dbReference type="Rhea" id="RHEA:33732"/>
    </physiologicalReaction>
    <physiologicalReaction direction="right-to-left" evidence="11">
        <dbReference type="Rhea" id="RHEA:33733"/>
    </physiologicalReaction>
</comment>
<dbReference type="GO" id="GO:0035965">
    <property type="term" value="P:cardiolipin acyl-chain remodeling"/>
    <property type="evidence" value="ECO:0007669"/>
    <property type="project" value="TreeGrafter"/>
</dbReference>
<evidence type="ECO:0000256" key="8">
    <source>
        <dbReference type="ARBA" id="ARBA00023136"/>
    </source>
</evidence>
<dbReference type="OrthoDB" id="193467at2759"/>
<keyword evidence="8" id="KW-0472">Membrane</keyword>
<dbReference type="CDD" id="cd07989">
    <property type="entry name" value="LPLAT_AGPAT-like"/>
    <property type="match status" value="1"/>
</dbReference>
<evidence type="ECO:0000259" key="13">
    <source>
        <dbReference type="SMART" id="SM00563"/>
    </source>
</evidence>
<reference evidence="14" key="1">
    <citation type="submission" date="2022-07" db="EMBL/GenBank/DDBJ databases">
        <title>Phylogenomic reconstructions and comparative analyses of Kickxellomycotina fungi.</title>
        <authorList>
            <person name="Reynolds N.K."/>
            <person name="Stajich J.E."/>
            <person name="Barry K."/>
            <person name="Grigoriev I.V."/>
            <person name="Crous P."/>
            <person name="Smith M.E."/>
        </authorList>
    </citation>
    <scope>NUCLEOTIDE SEQUENCE</scope>
    <source>
        <strain evidence="14">NBRC 105414</strain>
    </source>
</reference>
<dbReference type="Pfam" id="PF01553">
    <property type="entry name" value="Acyltransferase"/>
    <property type="match status" value="1"/>
</dbReference>
<keyword evidence="6" id="KW-0443">Lipid metabolism</keyword>
<dbReference type="InterPro" id="IPR000872">
    <property type="entry name" value="Tafazzin"/>
</dbReference>
<comment type="caution">
    <text evidence="14">The sequence shown here is derived from an EMBL/GenBank/DDBJ whole genome shotgun (WGS) entry which is preliminary data.</text>
</comment>
<keyword evidence="15" id="KW-1185">Reference proteome</keyword>
<dbReference type="GO" id="GO:0047184">
    <property type="term" value="F:1-acylglycerophosphocholine O-acyltransferase activity"/>
    <property type="evidence" value="ECO:0007669"/>
    <property type="project" value="TreeGrafter"/>
</dbReference>
<comment type="similarity">
    <text evidence="2 12">Belongs to the taffazin family.</text>
</comment>
<dbReference type="PRINTS" id="PR00979">
    <property type="entry name" value="TAFAZZIN"/>
</dbReference>
<keyword evidence="7" id="KW-0496">Mitochondrion</keyword>
<dbReference type="SMART" id="SM00563">
    <property type="entry name" value="PlsC"/>
    <property type="match status" value="1"/>
</dbReference>